<name>A0A6L2NP65_TANCI</name>
<protein>
    <submittedName>
        <fullName evidence="1">Uncharacterized protein</fullName>
    </submittedName>
</protein>
<proteinExistence type="predicted"/>
<reference evidence="1" key="1">
    <citation type="journal article" date="2019" name="Sci. Rep.">
        <title>Draft genome of Tanacetum cinerariifolium, the natural source of mosquito coil.</title>
        <authorList>
            <person name="Yamashiro T."/>
            <person name="Shiraishi A."/>
            <person name="Satake H."/>
            <person name="Nakayama K."/>
        </authorList>
    </citation>
    <scope>NUCLEOTIDE SEQUENCE</scope>
</reference>
<evidence type="ECO:0000313" key="1">
    <source>
        <dbReference type="EMBL" id="GEU88171.1"/>
    </source>
</evidence>
<feature type="non-terminal residue" evidence="1">
    <location>
        <position position="171"/>
    </location>
</feature>
<comment type="caution">
    <text evidence="1">The sequence shown here is derived from an EMBL/GenBank/DDBJ whole genome shotgun (WGS) entry which is preliminary data.</text>
</comment>
<dbReference type="EMBL" id="BKCJ010009692">
    <property type="protein sequence ID" value="GEU88171.1"/>
    <property type="molecule type" value="Genomic_DNA"/>
</dbReference>
<sequence>MNSQPKNQFEHVDQFDIDDSDLRPTAALCPCNREHQTRTTGNLVPSTQTPEIDYSDEKTVRIVPGPAGIVQAAKIRKLADFRKGGQDCCFRVMKTFCQNWKLPKVVAVVKSCTPNALGDLLITLKDPSVLRDGTGVKGSGVLDEEEIMKLLEEEEMVEVEWHDGGNFTDQW</sequence>
<organism evidence="1">
    <name type="scientific">Tanacetum cinerariifolium</name>
    <name type="common">Dalmatian daisy</name>
    <name type="synonym">Chrysanthemum cinerariifolium</name>
    <dbReference type="NCBI Taxonomy" id="118510"/>
    <lineage>
        <taxon>Eukaryota</taxon>
        <taxon>Viridiplantae</taxon>
        <taxon>Streptophyta</taxon>
        <taxon>Embryophyta</taxon>
        <taxon>Tracheophyta</taxon>
        <taxon>Spermatophyta</taxon>
        <taxon>Magnoliopsida</taxon>
        <taxon>eudicotyledons</taxon>
        <taxon>Gunneridae</taxon>
        <taxon>Pentapetalae</taxon>
        <taxon>asterids</taxon>
        <taxon>campanulids</taxon>
        <taxon>Asterales</taxon>
        <taxon>Asteraceae</taxon>
        <taxon>Asteroideae</taxon>
        <taxon>Anthemideae</taxon>
        <taxon>Anthemidinae</taxon>
        <taxon>Tanacetum</taxon>
    </lineage>
</organism>
<accession>A0A6L2NP65</accession>
<dbReference type="AlphaFoldDB" id="A0A6L2NP65"/>
<gene>
    <name evidence="1" type="ORF">Tci_060149</name>
</gene>